<feature type="transmembrane region" description="Helical" evidence="2">
    <location>
        <begin position="12"/>
        <end position="29"/>
    </location>
</feature>
<reference evidence="3" key="1">
    <citation type="submission" date="2020-10" db="EMBL/GenBank/DDBJ databases">
        <authorList>
            <person name="Gilroy R."/>
        </authorList>
    </citation>
    <scope>NUCLEOTIDE SEQUENCE</scope>
    <source>
        <strain evidence="3">CHK33-4379</strain>
    </source>
</reference>
<comment type="caution">
    <text evidence="3">The sequence shown here is derived from an EMBL/GenBank/DDBJ whole genome shotgun (WGS) entry which is preliminary data.</text>
</comment>
<dbReference type="InterPro" id="IPR052712">
    <property type="entry name" value="Acid_resist_chaperone_HdeD"/>
</dbReference>
<keyword evidence="2" id="KW-0812">Transmembrane</keyword>
<feature type="region of interest" description="Disordered" evidence="1">
    <location>
        <begin position="177"/>
        <end position="200"/>
    </location>
</feature>
<feature type="transmembrane region" description="Helical" evidence="2">
    <location>
        <begin position="153"/>
        <end position="173"/>
    </location>
</feature>
<dbReference type="GO" id="GO:0005886">
    <property type="term" value="C:plasma membrane"/>
    <property type="evidence" value="ECO:0007669"/>
    <property type="project" value="TreeGrafter"/>
</dbReference>
<dbReference type="Proteomes" id="UP000824136">
    <property type="component" value="Unassembled WGS sequence"/>
</dbReference>
<protein>
    <submittedName>
        <fullName evidence="3">DUF308 domain-containing protein</fullName>
    </submittedName>
</protein>
<sequence length="200" mass="21758">MKKFFRSFKSLIYCIFELIVGILIFINPHTFTSGIVTVMGIVLTVIGVLCVMGYFRMSPEMGAMSSELTKGLVLLCAGVFCIIKPDWFEDIFPVVAVIYGVAILISGLVKLQWVVDSIRMRQKDWAVPALGAGTSIILAIIILINPFVSVSVMWAFVGAVLIIEAVIDGISAVGDLKKRGKSGDSDDDSDSECKIEIEDA</sequence>
<dbReference type="Pfam" id="PF03729">
    <property type="entry name" value="DUF308"/>
    <property type="match status" value="2"/>
</dbReference>
<evidence type="ECO:0000313" key="4">
    <source>
        <dbReference type="Proteomes" id="UP000824136"/>
    </source>
</evidence>
<dbReference type="PANTHER" id="PTHR34989:SF1">
    <property type="entry name" value="PROTEIN HDED"/>
    <property type="match status" value="1"/>
</dbReference>
<feature type="transmembrane region" description="Helical" evidence="2">
    <location>
        <begin position="67"/>
        <end position="85"/>
    </location>
</feature>
<dbReference type="EMBL" id="DVLL01000021">
    <property type="protein sequence ID" value="HIT59387.1"/>
    <property type="molecule type" value="Genomic_DNA"/>
</dbReference>
<evidence type="ECO:0000256" key="1">
    <source>
        <dbReference type="SAM" id="MobiDB-lite"/>
    </source>
</evidence>
<feature type="transmembrane region" description="Helical" evidence="2">
    <location>
        <begin position="35"/>
        <end position="55"/>
    </location>
</feature>
<feature type="transmembrane region" description="Helical" evidence="2">
    <location>
        <begin position="91"/>
        <end position="113"/>
    </location>
</feature>
<feature type="transmembrane region" description="Helical" evidence="2">
    <location>
        <begin position="125"/>
        <end position="147"/>
    </location>
</feature>
<dbReference type="AlphaFoldDB" id="A0A9D1GUM2"/>
<dbReference type="InterPro" id="IPR005325">
    <property type="entry name" value="DUF308_memb"/>
</dbReference>
<evidence type="ECO:0000256" key="2">
    <source>
        <dbReference type="SAM" id="Phobius"/>
    </source>
</evidence>
<proteinExistence type="predicted"/>
<reference evidence="3" key="2">
    <citation type="journal article" date="2021" name="PeerJ">
        <title>Extensive microbial diversity within the chicken gut microbiome revealed by metagenomics and culture.</title>
        <authorList>
            <person name="Gilroy R."/>
            <person name="Ravi A."/>
            <person name="Getino M."/>
            <person name="Pursley I."/>
            <person name="Horton D.L."/>
            <person name="Alikhan N.F."/>
            <person name="Baker D."/>
            <person name="Gharbi K."/>
            <person name="Hall N."/>
            <person name="Watson M."/>
            <person name="Adriaenssens E.M."/>
            <person name="Foster-Nyarko E."/>
            <person name="Jarju S."/>
            <person name="Secka A."/>
            <person name="Antonio M."/>
            <person name="Oren A."/>
            <person name="Chaudhuri R.R."/>
            <person name="La Ragione R."/>
            <person name="Hildebrand F."/>
            <person name="Pallen M.J."/>
        </authorList>
    </citation>
    <scope>NUCLEOTIDE SEQUENCE</scope>
    <source>
        <strain evidence="3">CHK33-4379</strain>
    </source>
</reference>
<dbReference type="PANTHER" id="PTHR34989">
    <property type="entry name" value="PROTEIN HDED"/>
    <property type="match status" value="1"/>
</dbReference>
<feature type="compositionally biased region" description="Basic and acidic residues" evidence="1">
    <location>
        <begin position="191"/>
        <end position="200"/>
    </location>
</feature>
<evidence type="ECO:0000313" key="3">
    <source>
        <dbReference type="EMBL" id="HIT59387.1"/>
    </source>
</evidence>
<name>A0A9D1GUM2_9FIRM</name>
<gene>
    <name evidence="3" type="ORF">IAC39_06720</name>
</gene>
<accession>A0A9D1GUM2</accession>
<organism evidence="3 4">
    <name type="scientific">Candidatus Faeciplasma pullistercoris</name>
    <dbReference type="NCBI Taxonomy" id="2840800"/>
    <lineage>
        <taxon>Bacteria</taxon>
        <taxon>Bacillati</taxon>
        <taxon>Bacillota</taxon>
        <taxon>Clostridia</taxon>
        <taxon>Eubacteriales</taxon>
        <taxon>Oscillospiraceae</taxon>
        <taxon>Oscillospiraceae incertae sedis</taxon>
        <taxon>Candidatus Faeciplasma</taxon>
    </lineage>
</organism>
<keyword evidence="2" id="KW-0472">Membrane</keyword>
<keyword evidence="2" id="KW-1133">Transmembrane helix</keyword>